<feature type="domain" description="Tetratrico peptide repeat group 5" evidence="1">
    <location>
        <begin position="41"/>
        <end position="160"/>
    </location>
</feature>
<dbReference type="RefSeq" id="WP_216352698.1">
    <property type="nucleotide sequence ID" value="NZ_FSRU01000001.1"/>
</dbReference>
<name>A0A1N6HL92_9BURK</name>
<dbReference type="Gene3D" id="1.25.40.10">
    <property type="entry name" value="Tetratricopeptide repeat domain"/>
    <property type="match status" value="1"/>
</dbReference>
<dbReference type="Proteomes" id="UP000185151">
    <property type="component" value="Unassembled WGS sequence"/>
</dbReference>
<sequence>MKDTFEERLTRAMNLRASGEYEAVLTLMIELAGERPESAFVQYQAAAIHDRLGLEKAAVPYYEKSLALGLSDPEDEANAYLGLGSTYRTLGDYENARRVLMCGRGKFPSHRSFDVFLAMTLHNVGEHTEAMRLLLLLIADTSGDAEVVAYKRAIAFYAENIDRIWPGDDDSD</sequence>
<dbReference type="EMBL" id="FSRU01000001">
    <property type="protein sequence ID" value="SIO20523.1"/>
    <property type="molecule type" value="Genomic_DNA"/>
</dbReference>
<keyword evidence="3" id="KW-1185">Reference proteome</keyword>
<evidence type="ECO:0000313" key="3">
    <source>
        <dbReference type="Proteomes" id="UP000185151"/>
    </source>
</evidence>
<organism evidence="2 3">
    <name type="scientific">Paraburkholderia phenazinium</name>
    <dbReference type="NCBI Taxonomy" id="60549"/>
    <lineage>
        <taxon>Bacteria</taxon>
        <taxon>Pseudomonadati</taxon>
        <taxon>Pseudomonadota</taxon>
        <taxon>Betaproteobacteria</taxon>
        <taxon>Burkholderiales</taxon>
        <taxon>Burkholderiaceae</taxon>
        <taxon>Paraburkholderia</taxon>
    </lineage>
</organism>
<evidence type="ECO:0000313" key="2">
    <source>
        <dbReference type="EMBL" id="SIO20523.1"/>
    </source>
</evidence>
<evidence type="ECO:0000259" key="1">
    <source>
        <dbReference type="Pfam" id="PF12688"/>
    </source>
</evidence>
<dbReference type="SUPFAM" id="SSF48452">
    <property type="entry name" value="TPR-like"/>
    <property type="match status" value="1"/>
</dbReference>
<gene>
    <name evidence="2" type="ORF">SAMN05444165_1444</name>
</gene>
<dbReference type="InterPro" id="IPR011990">
    <property type="entry name" value="TPR-like_helical_dom_sf"/>
</dbReference>
<dbReference type="InterPro" id="IPR041656">
    <property type="entry name" value="TPR_5"/>
</dbReference>
<protein>
    <submittedName>
        <fullName evidence="2">Tetratrico peptide repeat-containing protein</fullName>
    </submittedName>
</protein>
<reference evidence="2 3" key="1">
    <citation type="submission" date="2016-11" db="EMBL/GenBank/DDBJ databases">
        <authorList>
            <person name="Jaros S."/>
            <person name="Januszkiewicz K."/>
            <person name="Wedrychowicz H."/>
        </authorList>
    </citation>
    <scope>NUCLEOTIDE SEQUENCE [LARGE SCALE GENOMIC DNA]</scope>
    <source>
        <strain evidence="2 3">GAS95</strain>
    </source>
</reference>
<accession>A0A1N6HL92</accession>
<dbReference type="AlphaFoldDB" id="A0A1N6HL92"/>
<dbReference type="Pfam" id="PF12688">
    <property type="entry name" value="TPR_5"/>
    <property type="match status" value="1"/>
</dbReference>
<proteinExistence type="predicted"/>